<feature type="non-terminal residue" evidence="2">
    <location>
        <position position="1"/>
    </location>
</feature>
<dbReference type="EMBL" id="CATQJA010002665">
    <property type="protein sequence ID" value="CAJ0583858.1"/>
    <property type="molecule type" value="Genomic_DNA"/>
</dbReference>
<sequence length="130" mass="14296">MATAAEQRDSSPDEAGGGSEMAAGWESCLVVQPSVEALDRQIVNTKRAQAHLNEQIELVSEVLHGIGDDSEYDLLEYVNKVEESKSGINRSGAVLEKIHDRLSQLQRDIARQIHKEKTDMHAPAPAPPKR</sequence>
<dbReference type="InterPro" id="IPR028119">
    <property type="entry name" value="Snapin/Pallidin/Snn1"/>
</dbReference>
<accession>A0AA36DCS2</accession>
<evidence type="ECO:0000256" key="1">
    <source>
        <dbReference type="SAM" id="MobiDB-lite"/>
    </source>
</evidence>
<feature type="region of interest" description="Disordered" evidence="1">
    <location>
        <begin position="1"/>
        <end position="21"/>
    </location>
</feature>
<name>A0AA36DCS2_9BILA</name>
<evidence type="ECO:0000313" key="2">
    <source>
        <dbReference type="EMBL" id="CAJ0583858.1"/>
    </source>
</evidence>
<organism evidence="2 3">
    <name type="scientific">Mesorhabditis spiculigera</name>
    <dbReference type="NCBI Taxonomy" id="96644"/>
    <lineage>
        <taxon>Eukaryota</taxon>
        <taxon>Metazoa</taxon>
        <taxon>Ecdysozoa</taxon>
        <taxon>Nematoda</taxon>
        <taxon>Chromadorea</taxon>
        <taxon>Rhabditida</taxon>
        <taxon>Rhabditina</taxon>
        <taxon>Rhabditomorpha</taxon>
        <taxon>Rhabditoidea</taxon>
        <taxon>Rhabditidae</taxon>
        <taxon>Mesorhabditinae</taxon>
        <taxon>Mesorhabditis</taxon>
    </lineage>
</organism>
<evidence type="ECO:0000313" key="3">
    <source>
        <dbReference type="Proteomes" id="UP001177023"/>
    </source>
</evidence>
<dbReference type="Proteomes" id="UP001177023">
    <property type="component" value="Unassembled WGS sequence"/>
</dbReference>
<keyword evidence="3" id="KW-1185">Reference proteome</keyword>
<dbReference type="Pfam" id="PF14712">
    <property type="entry name" value="Snapin_Pallidin"/>
    <property type="match status" value="1"/>
</dbReference>
<dbReference type="AlphaFoldDB" id="A0AA36DCS2"/>
<comment type="caution">
    <text evidence="2">The sequence shown here is derived from an EMBL/GenBank/DDBJ whole genome shotgun (WGS) entry which is preliminary data.</text>
</comment>
<gene>
    <name evidence="2" type="ORF">MSPICULIGERA_LOCUS21927</name>
</gene>
<evidence type="ECO:0008006" key="4">
    <source>
        <dbReference type="Google" id="ProtNLM"/>
    </source>
</evidence>
<reference evidence="2" key="1">
    <citation type="submission" date="2023-06" db="EMBL/GenBank/DDBJ databases">
        <authorList>
            <person name="Delattre M."/>
        </authorList>
    </citation>
    <scope>NUCLEOTIDE SEQUENCE</scope>
    <source>
        <strain evidence="2">AF72</strain>
    </source>
</reference>
<proteinExistence type="predicted"/>
<protein>
    <recommendedName>
        <fullName evidence="4">Biogenesis of lysosome-related organelles complex 1 subunit 7</fullName>
    </recommendedName>
</protein>
<feature type="compositionally biased region" description="Basic and acidic residues" evidence="1">
    <location>
        <begin position="1"/>
        <end position="11"/>
    </location>
</feature>